<sequence>MKYSGVWVGPAQEQVRSQASGPHPNFLAWLKMKNKLWPLGRVVTDLQETTDSLTLDADNGDRLQSRTGQLATRDIVQFVPMRGA</sequence>
<accession>A0A4Y7J0H4</accession>
<reference evidence="2 3" key="1">
    <citation type="journal article" date="2018" name="Science">
        <title>The opium poppy genome and morphinan production.</title>
        <authorList>
            <person name="Guo L."/>
            <person name="Winzer T."/>
            <person name="Yang X."/>
            <person name="Li Y."/>
            <person name="Ning Z."/>
            <person name="He Z."/>
            <person name="Teodor R."/>
            <person name="Lu Y."/>
            <person name="Bowser T.A."/>
            <person name="Graham I.A."/>
            <person name="Ye K."/>
        </authorList>
    </citation>
    <scope>NUCLEOTIDE SEQUENCE [LARGE SCALE GENOMIC DNA]</scope>
    <source>
        <strain evidence="3">cv. HN1</strain>
        <tissue evidence="2">Leaves</tissue>
    </source>
</reference>
<dbReference type="AlphaFoldDB" id="A0A4Y7J0H4"/>
<keyword evidence="3" id="KW-1185">Reference proteome</keyword>
<gene>
    <name evidence="2" type="ORF">C5167_012013</name>
</gene>
<feature type="region of interest" description="Disordered" evidence="1">
    <location>
        <begin position="1"/>
        <end position="21"/>
    </location>
</feature>
<dbReference type="EMBL" id="CM010717">
    <property type="protein sequence ID" value="RZC53155.1"/>
    <property type="molecule type" value="Genomic_DNA"/>
</dbReference>
<name>A0A4Y7J0H4_PAPSO</name>
<proteinExistence type="predicted"/>
<dbReference type="Proteomes" id="UP000316621">
    <property type="component" value="Chromosome 3"/>
</dbReference>
<evidence type="ECO:0000313" key="3">
    <source>
        <dbReference type="Proteomes" id="UP000316621"/>
    </source>
</evidence>
<dbReference type="Gramene" id="RZC53155">
    <property type="protein sequence ID" value="RZC53155"/>
    <property type="gene ID" value="C5167_012013"/>
</dbReference>
<evidence type="ECO:0000313" key="2">
    <source>
        <dbReference type="EMBL" id="RZC53155.1"/>
    </source>
</evidence>
<organism evidence="2 3">
    <name type="scientific">Papaver somniferum</name>
    <name type="common">Opium poppy</name>
    <dbReference type="NCBI Taxonomy" id="3469"/>
    <lineage>
        <taxon>Eukaryota</taxon>
        <taxon>Viridiplantae</taxon>
        <taxon>Streptophyta</taxon>
        <taxon>Embryophyta</taxon>
        <taxon>Tracheophyta</taxon>
        <taxon>Spermatophyta</taxon>
        <taxon>Magnoliopsida</taxon>
        <taxon>Ranunculales</taxon>
        <taxon>Papaveraceae</taxon>
        <taxon>Papaveroideae</taxon>
        <taxon>Papaver</taxon>
    </lineage>
</organism>
<evidence type="ECO:0000256" key="1">
    <source>
        <dbReference type="SAM" id="MobiDB-lite"/>
    </source>
</evidence>
<protein>
    <submittedName>
        <fullName evidence="2">Uncharacterized protein</fullName>
    </submittedName>
</protein>